<gene>
    <name evidence="4" type="primary">pqqD</name>
    <name evidence="4" type="ORF">FIV42_20415</name>
</gene>
<evidence type="ECO:0000256" key="2">
    <source>
        <dbReference type="ARBA" id="ARBA00011741"/>
    </source>
</evidence>
<dbReference type="InterPro" id="IPR041881">
    <property type="entry name" value="PqqD_sf"/>
</dbReference>
<dbReference type="UniPathway" id="UPA00539"/>
<evidence type="ECO:0000313" key="4">
    <source>
        <dbReference type="EMBL" id="QDG53021.1"/>
    </source>
</evidence>
<proteinExistence type="predicted"/>
<dbReference type="GO" id="GO:0048038">
    <property type="term" value="F:quinone binding"/>
    <property type="evidence" value="ECO:0007669"/>
    <property type="project" value="InterPro"/>
</dbReference>
<dbReference type="InterPro" id="IPR008792">
    <property type="entry name" value="PQQD"/>
</dbReference>
<evidence type="ECO:0000256" key="1">
    <source>
        <dbReference type="ARBA" id="ARBA00004886"/>
    </source>
</evidence>
<name>A0A4Y6PXH0_PERCE</name>
<dbReference type="RefSeq" id="WP_141199482.1">
    <property type="nucleotide sequence ID" value="NZ_CP041186.1"/>
</dbReference>
<dbReference type="GO" id="GO:0018189">
    <property type="term" value="P:pyrroloquinoline quinone biosynthetic process"/>
    <property type="evidence" value="ECO:0007669"/>
    <property type="project" value="UniProtKB-UniPathway"/>
</dbReference>
<dbReference type="NCBIfam" id="TIGR03859">
    <property type="entry name" value="PQQ_PqqD"/>
    <property type="match status" value="1"/>
</dbReference>
<dbReference type="InterPro" id="IPR022479">
    <property type="entry name" value="PqqD_bac"/>
</dbReference>
<sequence length="95" mass="10852">MTRPTTIADDAKPALAEHVRWREDKSRDRWVIMGPERLYVPDAVGRDILRRVDGQTSFAELIDQLTGEYDASRAEIARDVRIMLEDLVDKGIVTV</sequence>
<accession>A0A4Y6PXH0</accession>
<evidence type="ECO:0000313" key="5">
    <source>
        <dbReference type="Proteomes" id="UP000315995"/>
    </source>
</evidence>
<dbReference type="Gene3D" id="1.10.10.1150">
    <property type="entry name" value="Coenzyme PQQ synthesis protein D (PqqD)"/>
    <property type="match status" value="1"/>
</dbReference>
<keyword evidence="5" id="KW-1185">Reference proteome</keyword>
<accession>A0A5B8YCL1</accession>
<keyword evidence="3" id="KW-0884">PQQ biosynthesis</keyword>
<organism evidence="4 5">
    <name type="scientific">Persicimonas caeni</name>
    <dbReference type="NCBI Taxonomy" id="2292766"/>
    <lineage>
        <taxon>Bacteria</taxon>
        <taxon>Deltaproteobacteria</taxon>
        <taxon>Bradymonadales</taxon>
        <taxon>Bradymonadaceae</taxon>
        <taxon>Persicimonas</taxon>
    </lineage>
</organism>
<protein>
    <submittedName>
        <fullName evidence="4">Pyrroloquinoline quinone biosynthesis peptide chaperone PqqD</fullName>
    </submittedName>
</protein>
<reference evidence="4 5" key="1">
    <citation type="submission" date="2019-06" db="EMBL/GenBank/DDBJ databases">
        <title>Persicimonas caeni gen. nov., sp. nov., a predatory bacterium isolated from solar saltern.</title>
        <authorList>
            <person name="Wang S."/>
        </authorList>
    </citation>
    <scope>NUCLEOTIDE SEQUENCE [LARGE SCALE GENOMIC DNA]</scope>
    <source>
        <strain evidence="4 5">YN101</strain>
    </source>
</reference>
<dbReference type="Proteomes" id="UP000315995">
    <property type="component" value="Chromosome"/>
</dbReference>
<evidence type="ECO:0000256" key="3">
    <source>
        <dbReference type="ARBA" id="ARBA00022905"/>
    </source>
</evidence>
<comment type="subunit">
    <text evidence="2">Monomer. Interacts with PqqE.</text>
</comment>
<dbReference type="OrthoDB" id="7356791at2"/>
<dbReference type="Pfam" id="PF05402">
    <property type="entry name" value="PqqD"/>
    <property type="match status" value="1"/>
</dbReference>
<dbReference type="EMBL" id="CP041186">
    <property type="protein sequence ID" value="QDG53021.1"/>
    <property type="molecule type" value="Genomic_DNA"/>
</dbReference>
<dbReference type="AlphaFoldDB" id="A0A4Y6PXH0"/>
<comment type="pathway">
    <text evidence="1">Cofactor biosynthesis; pyrroloquinoline quinone biosynthesis.</text>
</comment>